<organism evidence="3 4">
    <name type="scientific">Nicrophorus vespilloides</name>
    <name type="common">Boreal carrion beetle</name>
    <dbReference type="NCBI Taxonomy" id="110193"/>
    <lineage>
        <taxon>Eukaryota</taxon>
        <taxon>Metazoa</taxon>
        <taxon>Ecdysozoa</taxon>
        <taxon>Arthropoda</taxon>
        <taxon>Hexapoda</taxon>
        <taxon>Insecta</taxon>
        <taxon>Pterygota</taxon>
        <taxon>Neoptera</taxon>
        <taxon>Endopterygota</taxon>
        <taxon>Coleoptera</taxon>
        <taxon>Polyphaga</taxon>
        <taxon>Staphyliniformia</taxon>
        <taxon>Silphidae</taxon>
        <taxon>Nicrophorinae</taxon>
        <taxon>Nicrophorus</taxon>
    </lineage>
</organism>
<evidence type="ECO:0000259" key="2">
    <source>
        <dbReference type="Pfam" id="PF26644"/>
    </source>
</evidence>
<dbReference type="GeneID" id="108556807"/>
<sequence>MTMMMFTAVVCVLLATAIPLTQSAVVFSNEVVSPATTYMGVARTPFVDALRRRCPLCDSSVYPYCSEKLFHDSCCCHNPNNAYDRLPYECQYADCSFLHANSCQEHKLISACCCTNLYLHKK</sequence>
<keyword evidence="1" id="KW-0732">Signal</keyword>
<evidence type="ECO:0000256" key="1">
    <source>
        <dbReference type="SAM" id="SignalP"/>
    </source>
</evidence>
<protein>
    <submittedName>
        <fullName evidence="4">Uncharacterized protein LOC108556807</fullName>
    </submittedName>
</protein>
<feature type="chain" id="PRO_5045549147" evidence="1">
    <location>
        <begin position="24"/>
        <end position="122"/>
    </location>
</feature>
<name>A0ABM1M1W9_NICVS</name>
<dbReference type="RefSeq" id="XP_017768569.1">
    <property type="nucleotide sequence ID" value="XM_017913080.1"/>
</dbReference>
<evidence type="ECO:0000313" key="3">
    <source>
        <dbReference type="Proteomes" id="UP000695000"/>
    </source>
</evidence>
<gene>
    <name evidence="4" type="primary">LOC108556807</name>
</gene>
<dbReference type="Proteomes" id="UP000695000">
    <property type="component" value="Unplaced"/>
</dbReference>
<keyword evidence="3" id="KW-1185">Reference proteome</keyword>
<dbReference type="Pfam" id="PF26644">
    <property type="entry name" value="CCC"/>
    <property type="match status" value="1"/>
</dbReference>
<proteinExistence type="predicted"/>
<dbReference type="InterPro" id="IPR058250">
    <property type="entry name" value="CCC"/>
</dbReference>
<feature type="domain" description="CCC" evidence="2">
    <location>
        <begin position="50"/>
        <end position="120"/>
    </location>
</feature>
<evidence type="ECO:0000313" key="4">
    <source>
        <dbReference type="RefSeq" id="XP_017768569.1"/>
    </source>
</evidence>
<feature type="signal peptide" evidence="1">
    <location>
        <begin position="1"/>
        <end position="23"/>
    </location>
</feature>
<reference evidence="4" key="1">
    <citation type="submission" date="2025-08" db="UniProtKB">
        <authorList>
            <consortium name="RefSeq"/>
        </authorList>
    </citation>
    <scope>IDENTIFICATION</scope>
    <source>
        <tissue evidence="4">Whole Larva</tissue>
    </source>
</reference>
<accession>A0ABM1M1W9</accession>